<gene>
    <name evidence="1" type="ORF">RJ641_012363</name>
</gene>
<name>A0AAN8Z263_9MAGN</name>
<dbReference type="Proteomes" id="UP001370490">
    <property type="component" value="Unassembled WGS sequence"/>
</dbReference>
<reference evidence="1 2" key="1">
    <citation type="submission" date="2023-12" db="EMBL/GenBank/DDBJ databases">
        <title>A high-quality genome assembly for Dillenia turbinata (Dilleniales).</title>
        <authorList>
            <person name="Chanderbali A."/>
        </authorList>
    </citation>
    <scope>NUCLEOTIDE SEQUENCE [LARGE SCALE GENOMIC DNA]</scope>
    <source>
        <strain evidence="1">LSX21</strain>
        <tissue evidence="1">Leaf</tissue>
    </source>
</reference>
<sequence>MKATIPAGDELTAKVVLASISKQGLQGFQTELPLLKNLSSVEYPKPSGVLNVPANRIEWCYILYVLKKLSWSAKQVRSSNNFELGTKASASRGAVDEIPDHQLVGECNMEEVKDLAKIGLWCLDKSLGNRPSIEEVSQAIANTR</sequence>
<comment type="caution">
    <text evidence="1">The sequence shown here is derived from an EMBL/GenBank/DDBJ whole genome shotgun (WGS) entry which is preliminary data.</text>
</comment>
<protein>
    <submittedName>
        <fullName evidence="1">Uncharacterized protein</fullName>
    </submittedName>
</protein>
<keyword evidence="2" id="KW-1185">Reference proteome</keyword>
<organism evidence="1 2">
    <name type="scientific">Dillenia turbinata</name>
    <dbReference type="NCBI Taxonomy" id="194707"/>
    <lineage>
        <taxon>Eukaryota</taxon>
        <taxon>Viridiplantae</taxon>
        <taxon>Streptophyta</taxon>
        <taxon>Embryophyta</taxon>
        <taxon>Tracheophyta</taxon>
        <taxon>Spermatophyta</taxon>
        <taxon>Magnoliopsida</taxon>
        <taxon>eudicotyledons</taxon>
        <taxon>Gunneridae</taxon>
        <taxon>Pentapetalae</taxon>
        <taxon>Dilleniales</taxon>
        <taxon>Dilleniaceae</taxon>
        <taxon>Dillenia</taxon>
    </lineage>
</organism>
<evidence type="ECO:0000313" key="1">
    <source>
        <dbReference type="EMBL" id="KAK6921856.1"/>
    </source>
</evidence>
<accession>A0AAN8Z263</accession>
<proteinExistence type="predicted"/>
<dbReference type="Gene3D" id="1.10.510.10">
    <property type="entry name" value="Transferase(Phosphotransferase) domain 1"/>
    <property type="match status" value="1"/>
</dbReference>
<dbReference type="EMBL" id="JBAMMX010000019">
    <property type="protein sequence ID" value="KAK6921856.1"/>
    <property type="molecule type" value="Genomic_DNA"/>
</dbReference>
<dbReference type="AlphaFoldDB" id="A0AAN8Z263"/>
<evidence type="ECO:0000313" key="2">
    <source>
        <dbReference type="Proteomes" id="UP001370490"/>
    </source>
</evidence>